<keyword evidence="4" id="KW-1185">Reference proteome</keyword>
<evidence type="ECO:0000313" key="4">
    <source>
        <dbReference type="Proteomes" id="UP000703590"/>
    </source>
</evidence>
<dbReference type="InterPro" id="IPR003782">
    <property type="entry name" value="SCO1/SenC"/>
</dbReference>
<name>A0ABS2WVB5_9BACT</name>
<keyword evidence="2" id="KW-0472">Membrane</keyword>
<sequence length="262" mass="29284">MKLIFMACLVAVCVAFGDGAKIGTYERLGSYLPLELTFVDENAQEKTLGEFLQGKPTIISLNYFSCPGICGPQIDGIVKSLDKIQLKEGREYRALTISFAPEDSPDDAFESKRNHLNALRKDFDQNAWNFLVAQDKATIDALTQSLGFEYEKIINKQGFVDYIHPAGLAIVSPEGKITRYLNGIKYLHFDVKMALLEASEGKVRPTIAKALAFCFSFDPENSKYVLSINKIFATVMLVLISGFFIYLITAKRRKKGDPDHES</sequence>
<dbReference type="EMBL" id="JAFHKK010000046">
    <property type="protein sequence ID" value="MBN2965555.1"/>
    <property type="molecule type" value="Genomic_DNA"/>
</dbReference>
<proteinExistence type="inferred from homology"/>
<dbReference type="Proteomes" id="UP000703590">
    <property type="component" value="Unassembled WGS sequence"/>
</dbReference>
<evidence type="ECO:0000256" key="1">
    <source>
        <dbReference type="ARBA" id="ARBA00010996"/>
    </source>
</evidence>
<organism evidence="3 4">
    <name type="scientific">Sulfurospirillum tamanense</name>
    <dbReference type="NCBI Taxonomy" id="2813362"/>
    <lineage>
        <taxon>Bacteria</taxon>
        <taxon>Pseudomonadati</taxon>
        <taxon>Campylobacterota</taxon>
        <taxon>Epsilonproteobacteria</taxon>
        <taxon>Campylobacterales</taxon>
        <taxon>Sulfurospirillaceae</taxon>
        <taxon>Sulfurospirillum</taxon>
    </lineage>
</organism>
<keyword evidence="2" id="KW-0812">Transmembrane</keyword>
<reference evidence="4" key="1">
    <citation type="submission" date="2021-02" db="EMBL/GenBank/DDBJ databases">
        <title>Sulfurospirillum tamanensis sp. nov.</title>
        <authorList>
            <person name="Merkel A.Y."/>
        </authorList>
    </citation>
    <scope>NUCLEOTIDE SEQUENCE [LARGE SCALE GENOMIC DNA]</scope>
    <source>
        <strain evidence="4">T05b</strain>
    </source>
</reference>
<evidence type="ECO:0000256" key="2">
    <source>
        <dbReference type="SAM" id="Phobius"/>
    </source>
</evidence>
<dbReference type="RefSeq" id="WP_205460128.1">
    <property type="nucleotide sequence ID" value="NZ_JAFHKK010000046.1"/>
</dbReference>
<dbReference type="Gene3D" id="3.40.30.10">
    <property type="entry name" value="Glutaredoxin"/>
    <property type="match status" value="1"/>
</dbReference>
<comment type="caution">
    <text evidence="3">The sequence shown here is derived from an EMBL/GenBank/DDBJ whole genome shotgun (WGS) entry which is preliminary data.</text>
</comment>
<evidence type="ECO:0000313" key="3">
    <source>
        <dbReference type="EMBL" id="MBN2965555.1"/>
    </source>
</evidence>
<dbReference type="SUPFAM" id="SSF52833">
    <property type="entry name" value="Thioredoxin-like"/>
    <property type="match status" value="1"/>
</dbReference>
<gene>
    <name evidence="3" type="ORF">JWV37_12255</name>
</gene>
<dbReference type="Pfam" id="PF02630">
    <property type="entry name" value="SCO1-SenC"/>
    <property type="match status" value="1"/>
</dbReference>
<comment type="similarity">
    <text evidence="1">Belongs to the SCO1/2 family.</text>
</comment>
<dbReference type="CDD" id="cd02968">
    <property type="entry name" value="SCO"/>
    <property type="match status" value="1"/>
</dbReference>
<protein>
    <submittedName>
        <fullName evidence="3">SCO family protein</fullName>
    </submittedName>
</protein>
<keyword evidence="2" id="KW-1133">Transmembrane helix</keyword>
<reference evidence="3 4" key="3">
    <citation type="submission" date="2021-02" db="EMBL/GenBank/DDBJ databases">
        <authorList>
            <person name="Merkel A.Y."/>
        </authorList>
    </citation>
    <scope>NUCLEOTIDE SEQUENCE [LARGE SCALE GENOMIC DNA]</scope>
    <source>
        <strain evidence="3 4">T05b</strain>
    </source>
</reference>
<accession>A0ABS2WVB5</accession>
<dbReference type="InterPro" id="IPR036249">
    <property type="entry name" value="Thioredoxin-like_sf"/>
</dbReference>
<feature type="transmembrane region" description="Helical" evidence="2">
    <location>
        <begin position="231"/>
        <end position="249"/>
    </location>
</feature>
<reference evidence="3 4" key="2">
    <citation type="submission" date="2021-02" db="EMBL/GenBank/DDBJ databases">
        <title>Sulfurospirillum tamanensis sp. nov.</title>
        <authorList>
            <person name="Frolova A."/>
            <person name="Merkel A."/>
            <person name="Slobodkin A."/>
        </authorList>
    </citation>
    <scope>NUCLEOTIDE SEQUENCE [LARGE SCALE GENOMIC DNA]</scope>
    <source>
        <strain evidence="3 4">T05b</strain>
    </source>
</reference>